<evidence type="ECO:0000259" key="14">
    <source>
        <dbReference type="SMART" id="SM01098"/>
    </source>
</evidence>
<dbReference type="InterPro" id="IPR021718">
    <property type="entry name" value="CPSF73-100_C"/>
</dbReference>
<dbReference type="SMART" id="SM01098">
    <property type="entry name" value="CPSF73-100_C"/>
    <property type="match status" value="1"/>
</dbReference>
<evidence type="ECO:0000259" key="13">
    <source>
        <dbReference type="SMART" id="SM01027"/>
    </source>
</evidence>
<dbReference type="CDD" id="cd16292">
    <property type="entry name" value="CPSF3-like_MBL-fold"/>
    <property type="match status" value="1"/>
</dbReference>
<dbReference type="Pfam" id="PF11718">
    <property type="entry name" value="CPSF73-100_C"/>
    <property type="match status" value="1"/>
</dbReference>
<dbReference type="FunFam" id="3.60.15.10:FF:000001">
    <property type="entry name" value="Cleavage and polyadenylation specificity factor"/>
    <property type="match status" value="1"/>
</dbReference>
<comment type="similarity">
    <text evidence="2">Belongs to the metallo-beta-lactamase superfamily. RNA-metabolizing metallo-beta-lactamase-like family. CPSF2/YSH1 subfamily.</text>
</comment>
<feature type="domain" description="Pre-mRNA 3'-end-processing endonuclease polyadenylation factor C-term" evidence="14">
    <location>
        <begin position="492"/>
        <end position="696"/>
    </location>
</feature>
<dbReference type="GO" id="GO:0004521">
    <property type="term" value="F:RNA endonuclease activity"/>
    <property type="evidence" value="ECO:0007669"/>
    <property type="project" value="TreeGrafter"/>
</dbReference>
<proteinExistence type="inferred from homology"/>
<dbReference type="PANTHER" id="PTHR11203:SF11">
    <property type="entry name" value="CLEAVAGE AND POLYADENYLATION SPECIFICITY FACTOR SUBUNIT 3"/>
    <property type="match status" value="1"/>
</dbReference>
<dbReference type="SUPFAM" id="SSF56281">
    <property type="entry name" value="Metallo-hydrolase/oxidoreductase"/>
    <property type="match status" value="1"/>
</dbReference>
<dbReference type="GO" id="GO:0006397">
    <property type="term" value="P:mRNA processing"/>
    <property type="evidence" value="ECO:0007669"/>
    <property type="project" value="UniProtKB-KW"/>
</dbReference>
<protein>
    <recommendedName>
        <fullName evidence="3">Endoribonuclease YSH1</fullName>
    </recommendedName>
    <alternativeName>
        <fullName evidence="10">Endoribonuclease ysh1</fullName>
    </alternativeName>
    <alternativeName>
        <fullName evidence="9 11">mRNA 3'-end-processing protein YSH1</fullName>
    </alternativeName>
</protein>
<evidence type="ECO:0000256" key="3">
    <source>
        <dbReference type="ARBA" id="ARBA00018311"/>
    </source>
</evidence>
<dbReference type="InterPro" id="IPR036866">
    <property type="entry name" value="RibonucZ/Hydroxyglut_hydro"/>
</dbReference>
<dbReference type="EMBL" id="JARPMG010000004">
    <property type="protein sequence ID" value="KAJ8100993.1"/>
    <property type="molecule type" value="Genomic_DNA"/>
</dbReference>
<dbReference type="Pfam" id="PF16661">
    <property type="entry name" value="Lactamase_B_6"/>
    <property type="match status" value="1"/>
</dbReference>
<dbReference type="GO" id="GO:0004534">
    <property type="term" value="F:5'-3' RNA exonuclease activity"/>
    <property type="evidence" value="ECO:0007669"/>
    <property type="project" value="TreeGrafter"/>
</dbReference>
<dbReference type="Proteomes" id="UP001217417">
    <property type="component" value="Unassembled WGS sequence"/>
</dbReference>
<comment type="caution">
    <text evidence="15">The sequence shown here is derived from an EMBL/GenBank/DDBJ whole genome shotgun (WGS) entry which is preliminary data.</text>
</comment>
<keyword evidence="16" id="KW-1185">Reference proteome</keyword>
<dbReference type="Pfam" id="PF07521">
    <property type="entry name" value="RMMBL"/>
    <property type="match status" value="1"/>
</dbReference>
<dbReference type="InterPro" id="IPR050698">
    <property type="entry name" value="MBL"/>
</dbReference>
<dbReference type="SMART" id="SM01027">
    <property type="entry name" value="Beta-Casp"/>
    <property type="match status" value="1"/>
</dbReference>
<keyword evidence="5" id="KW-0540">Nuclease</keyword>
<dbReference type="InterPro" id="IPR001279">
    <property type="entry name" value="Metallo-B-lactamas"/>
</dbReference>
<dbReference type="AlphaFoldDB" id="A0AAD7QT50"/>
<dbReference type="Gene3D" id="3.60.15.10">
    <property type="entry name" value="Ribonuclease Z/Hydroxyacylglutathione hydrolase-like"/>
    <property type="match status" value="1"/>
</dbReference>
<evidence type="ECO:0000259" key="12">
    <source>
        <dbReference type="SMART" id="SM00849"/>
    </source>
</evidence>
<evidence type="ECO:0000313" key="15">
    <source>
        <dbReference type="EMBL" id="KAJ8100993.1"/>
    </source>
</evidence>
<evidence type="ECO:0000256" key="9">
    <source>
        <dbReference type="ARBA" id="ARBA00032592"/>
    </source>
</evidence>
<evidence type="ECO:0000256" key="10">
    <source>
        <dbReference type="ARBA" id="ARBA00069466"/>
    </source>
</evidence>
<evidence type="ECO:0000256" key="4">
    <source>
        <dbReference type="ARBA" id="ARBA00022664"/>
    </source>
</evidence>
<dbReference type="PANTHER" id="PTHR11203">
    <property type="entry name" value="CLEAVAGE AND POLYADENYLATION SPECIFICITY FACTOR FAMILY MEMBER"/>
    <property type="match status" value="1"/>
</dbReference>
<evidence type="ECO:0000256" key="7">
    <source>
        <dbReference type="ARBA" id="ARBA00022801"/>
    </source>
</evidence>
<evidence type="ECO:0000256" key="1">
    <source>
        <dbReference type="ARBA" id="ARBA00004123"/>
    </source>
</evidence>
<sequence>MSVKRQAADFEPVDESDYLEFIALGGGNEVGRSCHIINYKGKTVMLDAGVHPALNGLAALPFYDDYDLSTVDVLLISHFHLDHAASLPYVMTHTDFKGRAFMTHPTKAIYRWLLSDYVRVSAISSNDASTLYTDADLNASFERIEAIDYHSTTEVEGIKFTAYHAGHVLGAAMYFIEIGGIKILFTGDYSREEDRHLNVAEVPTERPDILITESTYGTSTHQPRIEKETRLLNVITKTILNGGRCLLPVFSLGNAQELLLILDEYWQNHGELDGIPVFYASSLARKCLAVYQTYINMMNDSIRKKFRDDKSNPFQFKHIRSLKNLERFDDLGPCVMVASPGMLQNGVSRELLERWAPEAKNALILTGYSVDGTLAKQILNEPSEFPSIAGGGIKVPRRLYVEEISFAAHVDYKQNSEFIDLVNASNIILVHGEQTNMGRLKSALLSKYKDLRQTDNEVKVFNPRNSEEVRLPFRGVKVAKVMGSLAAKPPMDGQIISGILVQKNFEMSIMAADDLKEFSGLTTSTIIQRQSVAADVSAELVKFHLEQMFGSVKDASVAGGVGYNVMDSVNVLCKPKSIVIEWEGNMLNDAIADSVLAIVLSVDASPMSVKLTSKPSHCNANLARPEKIERVLVFLDSQFGSAVEPLENPEDGVYVKIDEHVATVNFRSMDVICSYEPLRSRVKHVLERAVDTILPLDFDDDSYEDSDESNSSVTIKSET</sequence>
<dbReference type="InterPro" id="IPR022712">
    <property type="entry name" value="Beta_Casp"/>
</dbReference>
<feature type="domain" description="Beta-Casp" evidence="13">
    <location>
        <begin position="255"/>
        <end position="378"/>
    </location>
</feature>
<gene>
    <name evidence="15" type="ORF">POJ06DRAFT_250126</name>
</gene>
<comment type="subcellular location">
    <subcellularLocation>
        <location evidence="1">Nucleus</location>
    </subcellularLocation>
</comment>
<name>A0AAD7QT50_9ASCO</name>
<keyword evidence="4" id="KW-0507">mRNA processing</keyword>
<keyword evidence="7" id="KW-0378">Hydrolase</keyword>
<dbReference type="FunFam" id="3.40.50.10890:FF:000001">
    <property type="entry name" value="Cleavage and polyadenylation specificity factor subunit 3"/>
    <property type="match status" value="1"/>
</dbReference>
<organism evidence="15 16">
    <name type="scientific">Lipomyces tetrasporus</name>
    <dbReference type="NCBI Taxonomy" id="54092"/>
    <lineage>
        <taxon>Eukaryota</taxon>
        <taxon>Fungi</taxon>
        <taxon>Dikarya</taxon>
        <taxon>Ascomycota</taxon>
        <taxon>Saccharomycotina</taxon>
        <taxon>Lipomycetes</taxon>
        <taxon>Lipomycetales</taxon>
        <taxon>Lipomycetaceae</taxon>
        <taxon>Lipomyces</taxon>
    </lineage>
</organism>
<dbReference type="GO" id="GO:0005847">
    <property type="term" value="C:mRNA cleavage and polyadenylation specificity factor complex"/>
    <property type="evidence" value="ECO:0007669"/>
    <property type="project" value="TreeGrafter"/>
</dbReference>
<dbReference type="Pfam" id="PF10996">
    <property type="entry name" value="Beta-Casp"/>
    <property type="match status" value="1"/>
</dbReference>
<evidence type="ECO:0000256" key="6">
    <source>
        <dbReference type="ARBA" id="ARBA00022759"/>
    </source>
</evidence>
<dbReference type="GO" id="GO:0003723">
    <property type="term" value="F:RNA binding"/>
    <property type="evidence" value="ECO:0007669"/>
    <property type="project" value="TreeGrafter"/>
</dbReference>
<keyword evidence="8" id="KW-0539">Nucleus</keyword>
<dbReference type="GeneID" id="80882417"/>
<dbReference type="SMART" id="SM00849">
    <property type="entry name" value="Lactamase_B"/>
    <property type="match status" value="1"/>
</dbReference>
<evidence type="ECO:0000256" key="8">
    <source>
        <dbReference type="ARBA" id="ARBA00023242"/>
    </source>
</evidence>
<feature type="domain" description="Metallo-beta-lactamase" evidence="12">
    <location>
        <begin position="31"/>
        <end position="243"/>
    </location>
</feature>
<dbReference type="InterPro" id="IPR011108">
    <property type="entry name" value="RMMBL"/>
</dbReference>
<evidence type="ECO:0000256" key="11">
    <source>
        <dbReference type="ARBA" id="ARBA00075008"/>
    </source>
</evidence>
<evidence type="ECO:0000313" key="16">
    <source>
        <dbReference type="Proteomes" id="UP001217417"/>
    </source>
</evidence>
<reference evidence="15" key="1">
    <citation type="submission" date="2023-03" db="EMBL/GenBank/DDBJ databases">
        <title>Near-Complete genome sequence of Lipomyces tetrasporous NRRL Y-64009, an oleaginous yeast capable of growing on lignocellulosic hydrolysates.</title>
        <authorList>
            <consortium name="Lawrence Berkeley National Laboratory"/>
            <person name="Jagtap S.S."/>
            <person name="Liu J.-J."/>
            <person name="Walukiewicz H.E."/>
            <person name="Pangilinan J."/>
            <person name="Lipzen A."/>
            <person name="Ahrendt S."/>
            <person name="Koriabine M."/>
            <person name="Cobaugh K."/>
            <person name="Salamov A."/>
            <person name="Yoshinaga Y."/>
            <person name="Ng V."/>
            <person name="Daum C."/>
            <person name="Grigoriev I.V."/>
            <person name="Slininger P.J."/>
            <person name="Dien B.S."/>
            <person name="Jin Y.-S."/>
            <person name="Rao C.V."/>
        </authorList>
    </citation>
    <scope>NUCLEOTIDE SEQUENCE</scope>
    <source>
        <strain evidence="15">NRRL Y-64009</strain>
    </source>
</reference>
<evidence type="ECO:0000256" key="2">
    <source>
        <dbReference type="ARBA" id="ARBA00010624"/>
    </source>
</evidence>
<dbReference type="Gene3D" id="3.40.50.10890">
    <property type="match status" value="1"/>
</dbReference>
<dbReference type="RefSeq" id="XP_056044443.1">
    <property type="nucleotide sequence ID" value="XM_056187251.1"/>
</dbReference>
<keyword evidence="6" id="KW-0255">Endonuclease</keyword>
<evidence type="ECO:0000256" key="5">
    <source>
        <dbReference type="ARBA" id="ARBA00022722"/>
    </source>
</evidence>
<accession>A0AAD7QT50</accession>